<gene>
    <name evidence="5" type="ORF">O1D97_18720</name>
</gene>
<sequence>MFGDRLKSGPQRIHFLLIPGFSLFGLTSMLDPLRHANSTSDSVLYEWLLVSETGGLISSSDSIEIMTNASIKEVDRCETLIICSGGDPWLWTTAALLGFIRQQNNYGADIGCQDTGAYIAAAAGVLDGYRTTMHWENYESTVAAFPKVTFVQELLVIDRKRFSCPGALSGLDMMLYLISTQYGKALSTLVADELVYTHQRAHTEPQRRSLQIRLDSRNANLIEAVQLMEQNIEEPLLIAELAAHVGVSGRELERLFKSHLKQTPKAFYRHLRLEKARWMLQQTRNSVTSIAIACGFVSVSHFTRSYQQAFSKKPSQER</sequence>
<dbReference type="InterPro" id="IPR029062">
    <property type="entry name" value="Class_I_gatase-like"/>
</dbReference>
<dbReference type="SUPFAM" id="SSF52317">
    <property type="entry name" value="Class I glutamine amidotransferase-like"/>
    <property type="match status" value="1"/>
</dbReference>
<keyword evidence="1" id="KW-0805">Transcription regulation</keyword>
<proteinExistence type="predicted"/>
<dbReference type="RefSeq" id="WP_269127723.1">
    <property type="nucleotide sequence ID" value="NZ_JAPUBN010000024.1"/>
</dbReference>
<dbReference type="SMART" id="SM00342">
    <property type="entry name" value="HTH_ARAC"/>
    <property type="match status" value="1"/>
</dbReference>
<dbReference type="EMBL" id="JAPUBN010000024">
    <property type="protein sequence ID" value="MCZ2723587.1"/>
    <property type="molecule type" value="Genomic_DNA"/>
</dbReference>
<feature type="domain" description="HTH araC/xylS-type" evidence="4">
    <location>
        <begin position="222"/>
        <end position="318"/>
    </location>
</feature>
<evidence type="ECO:0000256" key="3">
    <source>
        <dbReference type="ARBA" id="ARBA00023163"/>
    </source>
</evidence>
<dbReference type="Gene3D" id="3.40.50.880">
    <property type="match status" value="1"/>
</dbReference>
<evidence type="ECO:0000313" key="5">
    <source>
        <dbReference type="EMBL" id="MCZ2723587.1"/>
    </source>
</evidence>
<keyword evidence="2" id="KW-0238">DNA-binding</keyword>
<evidence type="ECO:0000313" key="6">
    <source>
        <dbReference type="Proteomes" id="UP001149719"/>
    </source>
</evidence>
<evidence type="ECO:0000256" key="2">
    <source>
        <dbReference type="ARBA" id="ARBA00023125"/>
    </source>
</evidence>
<evidence type="ECO:0000256" key="1">
    <source>
        <dbReference type="ARBA" id="ARBA00023015"/>
    </source>
</evidence>
<reference evidence="5" key="1">
    <citation type="submission" date="2022-12" db="EMBL/GenBank/DDBJ databases">
        <title>Marinomonas 15G1-11 sp. nov, isolated from marine algae.</title>
        <authorList>
            <person name="Butt M."/>
            <person name="Choi D.G."/>
            <person name="Kim J.M."/>
            <person name="Lee J.K."/>
            <person name="Baek J.H."/>
            <person name="Jeon C.O."/>
        </authorList>
    </citation>
    <scope>NUCLEOTIDE SEQUENCE</scope>
    <source>
        <strain evidence="5">15G1-11</strain>
    </source>
</reference>
<keyword evidence="6" id="KW-1185">Reference proteome</keyword>
<accession>A0ABT4JZP3</accession>
<dbReference type="InterPro" id="IPR018060">
    <property type="entry name" value="HTH_AraC"/>
</dbReference>
<evidence type="ECO:0000259" key="4">
    <source>
        <dbReference type="PROSITE" id="PS01124"/>
    </source>
</evidence>
<dbReference type="InterPro" id="IPR018062">
    <property type="entry name" value="HTH_AraC-typ_CS"/>
</dbReference>
<protein>
    <submittedName>
        <fullName evidence="5">GlxA family transcriptional regulator</fullName>
    </submittedName>
</protein>
<dbReference type="PANTHER" id="PTHR43130:SF3">
    <property type="entry name" value="HTH-TYPE TRANSCRIPTIONAL REGULATOR RV1931C"/>
    <property type="match status" value="1"/>
</dbReference>
<name>A0ABT4JZP3_9GAMM</name>
<comment type="caution">
    <text evidence="5">The sequence shown here is derived from an EMBL/GenBank/DDBJ whole genome shotgun (WGS) entry which is preliminary data.</text>
</comment>
<dbReference type="PANTHER" id="PTHR43130">
    <property type="entry name" value="ARAC-FAMILY TRANSCRIPTIONAL REGULATOR"/>
    <property type="match status" value="1"/>
</dbReference>
<dbReference type="PROSITE" id="PS01124">
    <property type="entry name" value="HTH_ARAC_FAMILY_2"/>
    <property type="match status" value="1"/>
</dbReference>
<organism evidence="5 6">
    <name type="scientific">Marinomonas phaeophyticola</name>
    <dbReference type="NCBI Taxonomy" id="3004091"/>
    <lineage>
        <taxon>Bacteria</taxon>
        <taxon>Pseudomonadati</taxon>
        <taxon>Pseudomonadota</taxon>
        <taxon>Gammaproteobacteria</taxon>
        <taxon>Oceanospirillales</taxon>
        <taxon>Oceanospirillaceae</taxon>
        <taxon>Marinomonas</taxon>
    </lineage>
</organism>
<dbReference type="Pfam" id="PF12833">
    <property type="entry name" value="HTH_18"/>
    <property type="match status" value="1"/>
</dbReference>
<dbReference type="Gene3D" id="1.10.10.60">
    <property type="entry name" value="Homeodomain-like"/>
    <property type="match status" value="1"/>
</dbReference>
<dbReference type="SUPFAM" id="SSF46689">
    <property type="entry name" value="Homeodomain-like"/>
    <property type="match status" value="2"/>
</dbReference>
<dbReference type="InterPro" id="IPR052158">
    <property type="entry name" value="INH-QAR"/>
</dbReference>
<dbReference type="InterPro" id="IPR009057">
    <property type="entry name" value="Homeodomain-like_sf"/>
</dbReference>
<dbReference type="Proteomes" id="UP001149719">
    <property type="component" value="Unassembled WGS sequence"/>
</dbReference>
<keyword evidence="3" id="KW-0804">Transcription</keyword>
<dbReference type="PROSITE" id="PS00041">
    <property type="entry name" value="HTH_ARAC_FAMILY_1"/>
    <property type="match status" value="1"/>
</dbReference>
<dbReference type="CDD" id="cd03136">
    <property type="entry name" value="GATase1_AraC_ArgR_like"/>
    <property type="match status" value="1"/>
</dbReference>